<evidence type="ECO:0000259" key="1">
    <source>
        <dbReference type="PROSITE" id="PS50104"/>
    </source>
</evidence>
<dbReference type="InterPro" id="IPR000157">
    <property type="entry name" value="TIR_dom"/>
</dbReference>
<sequence>MDKRYTAFISYSWDGPAHEQWIRSLVNDLRSQGGVDATCDQFEVQDKTVNLNKMMINAIRDNDYVIVVLTSSYAQRADDFQGGVGFETMLSLPALRTEPDKFIFVMREGDYTSVFPYHLRDYYAINFSQDSEYNVKLDELIRRIYKKGRFEKAPLGNIPHFGEVLPNNTQVREVSTNKNVFHDLDLPSAHKVSDLDKKKFIGQSYIEICSLFEQLFAQMSTEYSGFEFSNEQIDTQKKLFLLYLYGNQIAGVKIWIGGLMYDSNSICLSYGNHINVRSDNSMNEIISVDVNRNNEMKLKLTLSFSSKDETDTPEKIVRSIWTSSLAYLFKA</sequence>
<evidence type="ECO:0000313" key="4">
    <source>
        <dbReference type="Proteomes" id="UP000773462"/>
    </source>
</evidence>
<accession>A0ABS4NQ71</accession>
<evidence type="ECO:0000313" key="3">
    <source>
        <dbReference type="EMBL" id="MBP2112215.1"/>
    </source>
</evidence>
<dbReference type="Gene3D" id="3.40.50.10140">
    <property type="entry name" value="Toll/interleukin-1 receptor homology (TIR) domain"/>
    <property type="match status" value="1"/>
</dbReference>
<evidence type="ECO:0008006" key="5">
    <source>
        <dbReference type="Google" id="ProtNLM"/>
    </source>
</evidence>
<evidence type="ECO:0000259" key="2">
    <source>
        <dbReference type="PROSITE" id="PS51534"/>
    </source>
</evidence>
<gene>
    <name evidence="3" type="ORF">J2Z70_002369</name>
</gene>
<dbReference type="InterPro" id="IPR035897">
    <property type="entry name" value="Toll_tir_struct_dom_sf"/>
</dbReference>
<protein>
    <recommendedName>
        <fullName evidence="5">SEFIR domain-containing protein</fullName>
    </recommendedName>
</protein>
<dbReference type="PROSITE" id="PS50104">
    <property type="entry name" value="TIR"/>
    <property type="match status" value="1"/>
</dbReference>
<comment type="caution">
    <text evidence="3">The sequence shown here is derived from an EMBL/GenBank/DDBJ whole genome shotgun (WGS) entry which is preliminary data.</text>
</comment>
<dbReference type="Proteomes" id="UP000773462">
    <property type="component" value="Unassembled WGS sequence"/>
</dbReference>
<dbReference type="InterPro" id="IPR013568">
    <property type="entry name" value="SEFIR_dom"/>
</dbReference>
<keyword evidence="4" id="KW-1185">Reference proteome</keyword>
<name>A0ABS4NQ71_9BACL</name>
<feature type="domain" description="SEFIR" evidence="2">
    <location>
        <begin position="4"/>
        <end position="136"/>
    </location>
</feature>
<feature type="domain" description="TIR" evidence="1">
    <location>
        <begin position="3"/>
        <end position="141"/>
    </location>
</feature>
<dbReference type="Pfam" id="PF13676">
    <property type="entry name" value="TIR_2"/>
    <property type="match status" value="1"/>
</dbReference>
<organism evidence="3 4">
    <name type="scientific">Paenibacillus silagei</name>
    <dbReference type="NCBI Taxonomy" id="1670801"/>
    <lineage>
        <taxon>Bacteria</taxon>
        <taxon>Bacillati</taxon>
        <taxon>Bacillota</taxon>
        <taxon>Bacilli</taxon>
        <taxon>Bacillales</taxon>
        <taxon>Paenibacillaceae</taxon>
        <taxon>Paenibacillus</taxon>
    </lineage>
</organism>
<proteinExistence type="predicted"/>
<dbReference type="EMBL" id="JAGGLV010000006">
    <property type="protein sequence ID" value="MBP2112215.1"/>
    <property type="molecule type" value="Genomic_DNA"/>
</dbReference>
<dbReference type="PROSITE" id="PS51534">
    <property type="entry name" value="SEFIR"/>
    <property type="match status" value="1"/>
</dbReference>
<dbReference type="SUPFAM" id="SSF52200">
    <property type="entry name" value="Toll/Interleukin receptor TIR domain"/>
    <property type="match status" value="1"/>
</dbReference>
<reference evidence="3 4" key="1">
    <citation type="submission" date="2021-03" db="EMBL/GenBank/DDBJ databases">
        <title>Genomic Encyclopedia of Type Strains, Phase IV (KMG-IV): sequencing the most valuable type-strain genomes for metagenomic binning, comparative biology and taxonomic classification.</title>
        <authorList>
            <person name="Goeker M."/>
        </authorList>
    </citation>
    <scope>NUCLEOTIDE SEQUENCE [LARGE SCALE GENOMIC DNA]</scope>
    <source>
        <strain evidence="3 4">DSM 101953</strain>
    </source>
</reference>